<sequence>MKNKEADQPEAGGIKCLVLTKLTTSSEREFYLLLREAVSVLEHGTETGIGSSLIPFLNELKRRDWRIQFQFVYQQGNQVVDAMAKEGNQCLERWNCISYAEYTSALKVYSNRSDPEITICW</sequence>
<gene>
    <name evidence="1" type="ORF">V6N12_045107</name>
</gene>
<accession>A0ABR2G2A2</accession>
<comment type="caution">
    <text evidence="1">The sequence shown here is derived from an EMBL/GenBank/DDBJ whole genome shotgun (WGS) entry which is preliminary data.</text>
</comment>
<reference evidence="1 2" key="1">
    <citation type="journal article" date="2024" name="G3 (Bethesda)">
        <title>Genome assembly of Hibiscus sabdariffa L. provides insights into metabolisms of medicinal natural products.</title>
        <authorList>
            <person name="Kim T."/>
        </authorList>
    </citation>
    <scope>NUCLEOTIDE SEQUENCE [LARGE SCALE GENOMIC DNA]</scope>
    <source>
        <strain evidence="1">TK-2024</strain>
        <tissue evidence="1">Old leaves</tissue>
    </source>
</reference>
<evidence type="ECO:0000313" key="2">
    <source>
        <dbReference type="Proteomes" id="UP001472677"/>
    </source>
</evidence>
<dbReference type="Proteomes" id="UP001472677">
    <property type="component" value="Unassembled WGS sequence"/>
</dbReference>
<dbReference type="EMBL" id="JBBPBM010000003">
    <property type="protein sequence ID" value="KAK8593018.1"/>
    <property type="molecule type" value="Genomic_DNA"/>
</dbReference>
<name>A0ABR2G2A2_9ROSI</name>
<evidence type="ECO:0000313" key="1">
    <source>
        <dbReference type="EMBL" id="KAK8593018.1"/>
    </source>
</evidence>
<protein>
    <recommendedName>
        <fullName evidence="3">RNase H type-1 domain-containing protein</fullName>
    </recommendedName>
</protein>
<organism evidence="1 2">
    <name type="scientific">Hibiscus sabdariffa</name>
    <name type="common">roselle</name>
    <dbReference type="NCBI Taxonomy" id="183260"/>
    <lineage>
        <taxon>Eukaryota</taxon>
        <taxon>Viridiplantae</taxon>
        <taxon>Streptophyta</taxon>
        <taxon>Embryophyta</taxon>
        <taxon>Tracheophyta</taxon>
        <taxon>Spermatophyta</taxon>
        <taxon>Magnoliopsida</taxon>
        <taxon>eudicotyledons</taxon>
        <taxon>Gunneridae</taxon>
        <taxon>Pentapetalae</taxon>
        <taxon>rosids</taxon>
        <taxon>malvids</taxon>
        <taxon>Malvales</taxon>
        <taxon>Malvaceae</taxon>
        <taxon>Malvoideae</taxon>
        <taxon>Hibiscus</taxon>
    </lineage>
</organism>
<proteinExistence type="predicted"/>
<evidence type="ECO:0008006" key="3">
    <source>
        <dbReference type="Google" id="ProtNLM"/>
    </source>
</evidence>
<keyword evidence="2" id="KW-1185">Reference proteome</keyword>